<evidence type="ECO:0000313" key="4">
    <source>
        <dbReference type="Proteomes" id="UP000008227"/>
    </source>
</evidence>
<keyword evidence="1" id="KW-0812">Transmembrane</keyword>
<keyword evidence="1" id="KW-0472">Membrane</keyword>
<evidence type="ECO:0008006" key="5">
    <source>
        <dbReference type="Google" id="ProtNLM"/>
    </source>
</evidence>
<reference evidence="3" key="2">
    <citation type="submission" date="2025-08" db="UniProtKB">
        <authorList>
            <consortium name="Ensembl"/>
        </authorList>
    </citation>
    <scope>IDENTIFICATION</scope>
</reference>
<protein>
    <recommendedName>
        <fullName evidence="5">WAP four-disulfide core domain 11</fullName>
    </recommendedName>
</protein>
<sequence length="191" mass="21432">MHSIQTLFWPLLSSCLASGAWCSRSSQIRAAVSTYTTASAMPDPLIHRAKLGIKPASSALQSCRRSCRATAGTPQLFFHQGKQQLGRKKILATPVQKFMVNVMKLWTPLLMTLLCVVLLSARGAIKEKHSNREKSLLQECWGLPNVHECDKRCSRTFRCVDINHTCCWTYCGNICWKNTVSLEIVCAHTHK</sequence>
<dbReference type="Proteomes" id="UP000008227">
    <property type="component" value="Chromosome 17"/>
</dbReference>
<dbReference type="GeneTree" id="ENSGT00940000163115"/>
<reference evidence="3" key="3">
    <citation type="submission" date="2025-09" db="UniProtKB">
        <authorList>
            <consortium name="Ensembl"/>
        </authorList>
    </citation>
    <scope>IDENTIFICATION</scope>
</reference>
<feature type="transmembrane region" description="Helical" evidence="1">
    <location>
        <begin position="105"/>
        <end position="125"/>
    </location>
</feature>
<evidence type="ECO:0000256" key="1">
    <source>
        <dbReference type="SAM" id="Phobius"/>
    </source>
</evidence>
<dbReference type="AlphaFoldDB" id="A0A8W4FMT4"/>
<organism evidence="3 4">
    <name type="scientific">Sus scrofa</name>
    <name type="common">Pig</name>
    <dbReference type="NCBI Taxonomy" id="9823"/>
    <lineage>
        <taxon>Eukaryota</taxon>
        <taxon>Metazoa</taxon>
        <taxon>Chordata</taxon>
        <taxon>Craniata</taxon>
        <taxon>Vertebrata</taxon>
        <taxon>Euteleostomi</taxon>
        <taxon>Mammalia</taxon>
        <taxon>Eutheria</taxon>
        <taxon>Laurasiatheria</taxon>
        <taxon>Artiodactyla</taxon>
        <taxon>Suina</taxon>
        <taxon>Suidae</taxon>
        <taxon>Sus</taxon>
    </lineage>
</organism>
<feature type="chain" id="PRO_5036474487" description="WAP four-disulfide core domain 11" evidence="2">
    <location>
        <begin position="23"/>
        <end position="191"/>
    </location>
</feature>
<dbReference type="Ensembl" id="ENSSSCT00000101385.1">
    <property type="protein sequence ID" value="ENSSSCP00000080508.1"/>
    <property type="gene ID" value="ENSSSCG00000051904.1"/>
</dbReference>
<evidence type="ECO:0000256" key="2">
    <source>
        <dbReference type="SAM" id="SignalP"/>
    </source>
</evidence>
<evidence type="ECO:0000313" key="3">
    <source>
        <dbReference type="Ensembl" id="ENSSSCP00000080508.1"/>
    </source>
</evidence>
<proteinExistence type="predicted"/>
<keyword evidence="1" id="KW-1133">Transmembrane helix</keyword>
<keyword evidence="2" id="KW-0732">Signal</keyword>
<feature type="signal peptide" evidence="2">
    <location>
        <begin position="1"/>
        <end position="22"/>
    </location>
</feature>
<name>A0A8W4FMT4_PIG</name>
<keyword evidence="4" id="KW-1185">Reference proteome</keyword>
<accession>A0A8W4FMT4</accession>
<reference evidence="3" key="1">
    <citation type="journal article" date="2020" name="Gigascience">
        <title>An improved pig reference genome sequence to enable pig genetics and genomics research.</title>
        <authorList>
            <person name="Warr A."/>
            <person name="Affara N."/>
            <person name="Aken B."/>
            <person name="Beiki H."/>
            <person name="Bickhart D.M."/>
            <person name="Billis K."/>
            <person name="Chow W."/>
            <person name="Eory L."/>
            <person name="Finlayson H.A."/>
            <person name="Flicek P."/>
            <person name="Giron C.G."/>
            <person name="Griffin D.K."/>
            <person name="Hall R."/>
            <person name="Hannum G."/>
            <person name="Hourlier T."/>
            <person name="Howe K."/>
            <person name="Hume D.A."/>
            <person name="Izuogu O."/>
            <person name="Kim K."/>
            <person name="Koren S."/>
            <person name="Liu H."/>
            <person name="Manchanda N."/>
            <person name="Martin F.J."/>
            <person name="Nonneman D.J."/>
            <person name="O'Connor R.E."/>
            <person name="Phillippy A.M."/>
            <person name="Rohrer G.A."/>
            <person name="Rosen B.D."/>
            <person name="Rund L.A."/>
            <person name="Sargent C.A."/>
            <person name="Schook L.B."/>
            <person name="Schroeder S.G."/>
            <person name="Schwartz A.S."/>
            <person name="Skinner B.M."/>
            <person name="Talbot R."/>
            <person name="Tseng E."/>
            <person name="Tuggle C.K."/>
            <person name="Watson M."/>
            <person name="Smith T.P.L."/>
            <person name="Archibald A.L."/>
        </authorList>
    </citation>
    <scope>NUCLEOTIDE SEQUENCE [LARGE SCALE GENOMIC DNA]</scope>
    <source>
        <strain evidence="3">Duroc</strain>
    </source>
</reference>